<protein>
    <submittedName>
        <fullName evidence="2">Uncharacterized protein</fullName>
    </submittedName>
</protein>
<organism evidence="2">
    <name type="scientific">bioreactor metagenome</name>
    <dbReference type="NCBI Taxonomy" id="1076179"/>
    <lineage>
        <taxon>unclassified sequences</taxon>
        <taxon>metagenomes</taxon>
        <taxon>ecological metagenomes</taxon>
    </lineage>
</organism>
<evidence type="ECO:0000313" key="2">
    <source>
        <dbReference type="EMBL" id="MPN30602.1"/>
    </source>
</evidence>
<sequence length="90" mass="10340">MVMADIFNIIIPEPDGHRAKRSQKHGQQTPGRPLRQSEHQRRQNTCGCDQQAAHVRRPLFSQVSLRPEFIDGLTKLARFQAFDQPGHAQR</sequence>
<feature type="region of interest" description="Disordered" evidence="1">
    <location>
        <begin position="13"/>
        <end position="49"/>
    </location>
</feature>
<reference evidence="2" key="1">
    <citation type="submission" date="2019-08" db="EMBL/GenBank/DDBJ databases">
        <authorList>
            <person name="Kucharzyk K."/>
            <person name="Murdoch R.W."/>
            <person name="Higgins S."/>
            <person name="Loffler F."/>
        </authorList>
    </citation>
    <scope>NUCLEOTIDE SEQUENCE</scope>
</reference>
<proteinExistence type="predicted"/>
<comment type="caution">
    <text evidence="2">The sequence shown here is derived from an EMBL/GenBank/DDBJ whole genome shotgun (WGS) entry which is preliminary data.</text>
</comment>
<dbReference type="EMBL" id="VSSQ01081766">
    <property type="protein sequence ID" value="MPN30602.1"/>
    <property type="molecule type" value="Genomic_DNA"/>
</dbReference>
<accession>A0A645GX35</accession>
<dbReference type="AlphaFoldDB" id="A0A645GX35"/>
<gene>
    <name evidence="2" type="ORF">SDC9_178073</name>
</gene>
<name>A0A645GX35_9ZZZZ</name>
<evidence type="ECO:0000256" key="1">
    <source>
        <dbReference type="SAM" id="MobiDB-lite"/>
    </source>
</evidence>